<dbReference type="Pfam" id="PF00106">
    <property type="entry name" value="adh_short"/>
    <property type="match status" value="1"/>
</dbReference>
<dbReference type="OrthoDB" id="158573at2"/>
<comment type="similarity">
    <text evidence="1">Belongs to the short-chain dehydrogenases/reductases (SDR) family.</text>
</comment>
<gene>
    <name evidence="3" type="ORF">RD149_09915</name>
    <name evidence="4" type="ORF">SAMN04488548_1344080</name>
</gene>
<evidence type="ECO:0000313" key="6">
    <source>
        <dbReference type="Proteomes" id="UP001265083"/>
    </source>
</evidence>
<evidence type="ECO:0000256" key="1">
    <source>
        <dbReference type="ARBA" id="ARBA00006484"/>
    </source>
</evidence>
<evidence type="ECO:0000313" key="3">
    <source>
        <dbReference type="EMBL" id="MDS1114086.1"/>
    </source>
</evidence>
<dbReference type="Proteomes" id="UP000183180">
    <property type="component" value="Unassembled WGS sequence"/>
</dbReference>
<dbReference type="EMBL" id="FNLM01000034">
    <property type="protein sequence ID" value="SDU74009.1"/>
    <property type="molecule type" value="Genomic_DNA"/>
</dbReference>
<dbReference type="Gene3D" id="3.40.50.720">
    <property type="entry name" value="NAD(P)-binding Rossmann-like Domain"/>
    <property type="match status" value="1"/>
</dbReference>
<reference evidence="4 5" key="1">
    <citation type="submission" date="2016-10" db="EMBL/GenBank/DDBJ databases">
        <authorList>
            <person name="de Groot N.N."/>
        </authorList>
    </citation>
    <scope>NUCLEOTIDE SEQUENCE [LARGE SCALE GENOMIC DNA]</scope>
    <source>
        <strain evidence="4 5">DSM 44215</strain>
    </source>
</reference>
<dbReference type="GO" id="GO:0016491">
    <property type="term" value="F:oxidoreductase activity"/>
    <property type="evidence" value="ECO:0007669"/>
    <property type="project" value="UniProtKB-KW"/>
</dbReference>
<keyword evidence="2 3" id="KW-0560">Oxidoreductase</keyword>
<dbReference type="PRINTS" id="PR00081">
    <property type="entry name" value="GDHRDH"/>
</dbReference>
<accession>A0A1H2KZA7</accession>
<protein>
    <submittedName>
        <fullName evidence="3">SDR family oxidoreductase</fullName>
        <ecNumber evidence="3">1.-.-.-</ecNumber>
    </submittedName>
    <submittedName>
        <fullName evidence="4">Short-chain dehydrogenase</fullName>
    </submittedName>
</protein>
<dbReference type="Proteomes" id="UP001265083">
    <property type="component" value="Unassembled WGS sequence"/>
</dbReference>
<evidence type="ECO:0000256" key="2">
    <source>
        <dbReference type="ARBA" id="ARBA00023002"/>
    </source>
</evidence>
<dbReference type="PANTHER" id="PTHR44196">
    <property type="entry name" value="DEHYDROGENASE/REDUCTASE SDR FAMILY MEMBER 7B"/>
    <property type="match status" value="1"/>
</dbReference>
<dbReference type="GO" id="GO:0016020">
    <property type="term" value="C:membrane"/>
    <property type="evidence" value="ECO:0007669"/>
    <property type="project" value="TreeGrafter"/>
</dbReference>
<evidence type="ECO:0000313" key="4">
    <source>
        <dbReference type="EMBL" id="SDU74009.1"/>
    </source>
</evidence>
<proteinExistence type="inferred from homology"/>
<organism evidence="4 5">
    <name type="scientific">Gordonia westfalica</name>
    <dbReference type="NCBI Taxonomy" id="158898"/>
    <lineage>
        <taxon>Bacteria</taxon>
        <taxon>Bacillati</taxon>
        <taxon>Actinomycetota</taxon>
        <taxon>Actinomycetes</taxon>
        <taxon>Mycobacteriales</taxon>
        <taxon>Gordoniaceae</taxon>
        <taxon>Gordonia</taxon>
    </lineage>
</organism>
<keyword evidence="6" id="KW-1185">Reference proteome</keyword>
<dbReference type="PANTHER" id="PTHR44196:SF1">
    <property type="entry name" value="DEHYDROGENASE_REDUCTASE SDR FAMILY MEMBER 7B"/>
    <property type="match status" value="1"/>
</dbReference>
<name>A0A1H2KZA7_9ACTN</name>
<dbReference type="CDD" id="cd05233">
    <property type="entry name" value="SDR_c"/>
    <property type="match status" value="1"/>
</dbReference>
<dbReference type="RefSeq" id="WP_074852559.1">
    <property type="nucleotide sequence ID" value="NZ_FNLM01000034.1"/>
</dbReference>
<dbReference type="InterPro" id="IPR036291">
    <property type="entry name" value="NAD(P)-bd_dom_sf"/>
</dbReference>
<dbReference type="AlphaFoldDB" id="A0A1H2KZA7"/>
<dbReference type="SUPFAM" id="SSF51735">
    <property type="entry name" value="NAD(P)-binding Rossmann-fold domains"/>
    <property type="match status" value="1"/>
</dbReference>
<dbReference type="STRING" id="158898.SAMN04488548_1344080"/>
<reference evidence="3 6" key="2">
    <citation type="submission" date="2023-08" db="EMBL/GenBank/DDBJ databases">
        <title>Bioegradation of LLDPE and BLDPE plastic by marine bacteria from coast plastic debris.</title>
        <authorList>
            <person name="Rong Z."/>
        </authorList>
    </citation>
    <scope>NUCLEOTIDE SEQUENCE [LARGE SCALE GENOMIC DNA]</scope>
    <source>
        <strain evidence="3 6">Z-2</strain>
    </source>
</reference>
<dbReference type="EC" id="1.-.-.-" evidence="3"/>
<dbReference type="EMBL" id="JAVLUS010000007">
    <property type="protein sequence ID" value="MDS1114086.1"/>
    <property type="molecule type" value="Genomic_DNA"/>
</dbReference>
<evidence type="ECO:0000313" key="5">
    <source>
        <dbReference type="Proteomes" id="UP000183180"/>
    </source>
</evidence>
<sequence length="248" mass="26050">MSEVSNTRSALVTGASRGIGAAIAARFAADGWDLTISARGREALEKKAAELREHGAGRVEVVPADMTDAEAITALGTAHAEAFGRCDALIINAGMGSKGAVADMPVKRFDRLYEVNVRAPYILLQSVLPTLRATAEANGAAKVIAVASITGVYPEPELSAYGATKAALISLCETFNLEESENGVSATTIAPGYVATDMTDWLKDRIPKDEMITADDVAVVAHSITQLSRYAVLPNVVLTRPGANLHRA</sequence>
<dbReference type="InterPro" id="IPR002347">
    <property type="entry name" value="SDR_fam"/>
</dbReference>